<dbReference type="CDD" id="cd00498">
    <property type="entry name" value="Hsp33"/>
    <property type="match status" value="1"/>
</dbReference>
<gene>
    <name evidence="7" type="ORF">CDCA_CDCA12G3488</name>
</gene>
<dbReference type="InterPro" id="IPR000397">
    <property type="entry name" value="Heat_shock_Hsp33"/>
</dbReference>
<evidence type="ECO:0000256" key="5">
    <source>
        <dbReference type="ARBA" id="ARBA00023284"/>
    </source>
</evidence>
<dbReference type="InterPro" id="IPR016153">
    <property type="entry name" value="Heat_shock_Hsp33_N"/>
</dbReference>
<proteinExistence type="inferred from homology"/>
<dbReference type="GO" id="GO:0005737">
    <property type="term" value="C:cytoplasm"/>
    <property type="evidence" value="ECO:0007669"/>
    <property type="project" value="InterPro"/>
</dbReference>
<dbReference type="Gene3D" id="3.90.1280.10">
    <property type="entry name" value="HSP33 redox switch-like"/>
    <property type="match status" value="1"/>
</dbReference>
<dbReference type="PANTHER" id="PTHR30111:SF1">
    <property type="entry name" value="33 KDA CHAPERONIN"/>
    <property type="match status" value="1"/>
</dbReference>
<evidence type="ECO:0000313" key="8">
    <source>
        <dbReference type="Proteomes" id="UP001301350"/>
    </source>
</evidence>
<dbReference type="GO" id="GO:0051082">
    <property type="term" value="F:unfolded protein binding"/>
    <property type="evidence" value="ECO:0007669"/>
    <property type="project" value="InterPro"/>
</dbReference>
<feature type="compositionally biased region" description="Basic residues" evidence="6">
    <location>
        <begin position="17"/>
        <end position="27"/>
    </location>
</feature>
<reference evidence="7 8" key="1">
    <citation type="submission" date="2022-07" db="EMBL/GenBank/DDBJ databases">
        <title>Genome-wide signatures of adaptation to extreme environments.</title>
        <authorList>
            <person name="Cho C.H."/>
            <person name="Yoon H.S."/>
        </authorList>
    </citation>
    <scope>NUCLEOTIDE SEQUENCE [LARGE SCALE GENOMIC DNA]</scope>
    <source>
        <strain evidence="7 8">DBV 063 E5</strain>
    </source>
</reference>
<evidence type="ECO:0000313" key="7">
    <source>
        <dbReference type="EMBL" id="KAK4537463.1"/>
    </source>
</evidence>
<dbReference type="InterPro" id="IPR016154">
    <property type="entry name" value="Heat_shock_Hsp33_C"/>
</dbReference>
<keyword evidence="8" id="KW-1185">Reference proteome</keyword>
<keyword evidence="3" id="KW-1015">Disulfide bond</keyword>
<dbReference type="AlphaFoldDB" id="A0AAV9IYR3"/>
<dbReference type="SUPFAM" id="SSF118352">
    <property type="entry name" value="HSP33 redox switch-like"/>
    <property type="match status" value="1"/>
</dbReference>
<evidence type="ECO:0000256" key="1">
    <source>
        <dbReference type="ARBA" id="ARBA00022490"/>
    </source>
</evidence>
<dbReference type="PANTHER" id="PTHR30111">
    <property type="entry name" value="33 KDA CHAPERONIN"/>
    <property type="match status" value="1"/>
</dbReference>
<feature type="region of interest" description="Disordered" evidence="6">
    <location>
        <begin position="12"/>
        <end position="38"/>
    </location>
</feature>
<dbReference type="EMBL" id="JANCYW010000012">
    <property type="protein sequence ID" value="KAK4537463.1"/>
    <property type="molecule type" value="Genomic_DNA"/>
</dbReference>
<dbReference type="Proteomes" id="UP001301350">
    <property type="component" value="Unassembled WGS sequence"/>
</dbReference>
<dbReference type="SUPFAM" id="SSF64397">
    <property type="entry name" value="Hsp33 domain"/>
    <property type="match status" value="1"/>
</dbReference>
<evidence type="ECO:0000256" key="3">
    <source>
        <dbReference type="ARBA" id="ARBA00023157"/>
    </source>
</evidence>
<evidence type="ECO:0000256" key="6">
    <source>
        <dbReference type="SAM" id="MobiDB-lite"/>
    </source>
</evidence>
<keyword evidence="1" id="KW-0963">Cytoplasm</keyword>
<dbReference type="GO" id="GO:0044183">
    <property type="term" value="F:protein folding chaperone"/>
    <property type="evidence" value="ECO:0007669"/>
    <property type="project" value="TreeGrafter"/>
</dbReference>
<accession>A0AAV9IYR3</accession>
<dbReference type="Pfam" id="PF01430">
    <property type="entry name" value="HSP33"/>
    <property type="match status" value="1"/>
</dbReference>
<protein>
    <recommendedName>
        <fullName evidence="9">Hsp33 family molecular chaperone HslO</fullName>
    </recommendedName>
</protein>
<comment type="caution">
    <text evidence="7">The sequence shown here is derived from an EMBL/GenBank/DDBJ whole genome shotgun (WGS) entry which is preliminary data.</text>
</comment>
<evidence type="ECO:0000256" key="4">
    <source>
        <dbReference type="ARBA" id="ARBA00023186"/>
    </source>
</evidence>
<organism evidence="7 8">
    <name type="scientific">Cyanidium caldarium</name>
    <name type="common">Red alga</name>
    <dbReference type="NCBI Taxonomy" id="2771"/>
    <lineage>
        <taxon>Eukaryota</taxon>
        <taxon>Rhodophyta</taxon>
        <taxon>Bangiophyceae</taxon>
        <taxon>Cyanidiales</taxon>
        <taxon>Cyanidiaceae</taxon>
        <taxon>Cyanidium</taxon>
    </lineage>
</organism>
<dbReference type="Gene3D" id="3.55.30.10">
    <property type="entry name" value="Hsp33 domain"/>
    <property type="match status" value="1"/>
</dbReference>
<keyword evidence="5" id="KW-0676">Redox-active center</keyword>
<keyword evidence="2" id="KW-0862">Zinc</keyword>
<evidence type="ECO:0000256" key="2">
    <source>
        <dbReference type="ARBA" id="ARBA00022833"/>
    </source>
</evidence>
<keyword evidence="4" id="KW-0143">Chaperone</keyword>
<dbReference type="HAMAP" id="MF_00117">
    <property type="entry name" value="HslO"/>
    <property type="match status" value="1"/>
</dbReference>
<sequence>MPSSRCSFIASVGGGRGRQRRFSHRSSRGAVHPARWRRLPPTSPRSLVALLDRTLVRLNENVPGDTLLSALNGDATVSAKALVGTGLVNNTAALHGSLPVGTAALGRALLGAVLLAHGKEENERVQIEFRGDGPLRTVVSIADSDGRARGYLGDPLVHLPVTDAGKLDVGRAIGRGFLTVVRSHPSWSVPYRGITQIVSGEVADDILHYLVYSEQMPSALALGVFLKEGEVAAAGGYLVQMLPGASEATMQHVEKNVLRLNALGSPTQLVRDGFTPQAMLEQLLEGMDMHMVGESKPCYACTCSRSKVERLLTLLPHDEVMSVLREQQQFEGTCEFCGATYRISANEAAAIANRARNAGDAEGDESRSE</sequence>
<dbReference type="GO" id="GO:0042026">
    <property type="term" value="P:protein refolding"/>
    <property type="evidence" value="ECO:0007669"/>
    <property type="project" value="TreeGrafter"/>
</dbReference>
<name>A0AAV9IYR3_CYACA</name>
<evidence type="ECO:0008006" key="9">
    <source>
        <dbReference type="Google" id="ProtNLM"/>
    </source>
</evidence>